<reference evidence="2 3" key="1">
    <citation type="submission" date="2020-04" db="EMBL/GenBank/DDBJ databases">
        <title>Novosphingobium sp. TW-4 isolated from soil.</title>
        <authorList>
            <person name="Dahal R.H."/>
            <person name="Chaudhary D.K."/>
        </authorList>
    </citation>
    <scope>NUCLEOTIDE SEQUENCE [LARGE SCALE GENOMIC DNA]</scope>
    <source>
        <strain evidence="2 3">TW-4</strain>
    </source>
</reference>
<name>A0A7Y0GAL1_9SPHN</name>
<evidence type="ECO:0000313" key="2">
    <source>
        <dbReference type="EMBL" id="NML94044.1"/>
    </source>
</evidence>
<accession>A0A7Y0GAL1</accession>
<evidence type="ECO:0000313" key="3">
    <source>
        <dbReference type="Proteomes" id="UP000583556"/>
    </source>
</evidence>
<dbReference type="AlphaFoldDB" id="A0A7Y0GAL1"/>
<evidence type="ECO:0000259" key="1">
    <source>
        <dbReference type="Pfam" id="PF13400"/>
    </source>
</evidence>
<proteinExistence type="predicted"/>
<comment type="caution">
    <text evidence="2">The sequence shown here is derived from an EMBL/GenBank/DDBJ whole genome shotgun (WGS) entry which is preliminary data.</text>
</comment>
<dbReference type="Gene3D" id="3.40.50.410">
    <property type="entry name" value="von Willebrand factor, type A domain"/>
    <property type="match status" value="2"/>
</dbReference>
<sequence>MTSRLILYCWRFLTAVVPHAPMRDTGGGGFLTRLARNTAGNTAMIIAGAMIPMMAMVGGGVDAGRLYLVQSRLQQACDAGVLAARKQMGAMSNFNAATDTKTVADRGTRMFNVNFSGGMYGSTGRGFTMTIQDDQSIAGVATTTVPMTLMQIFGAQPITMTANCTAQLNAPNTDIMMALDVTGSMNEINQGDSSPKIAILKTVVKNFYTAMESYKQPGSRMRYGFVPYSTNVNVGALLADDWVVKSWTYPSRTLVGSGNTNGTYTYNTSADLVSGTGYPSTYTFNASYNNQTHTYFCAQPANTLTSKTNTISSTSTAVTGPPAGTRTVTTYEVVYNGATYDTATRSGTTCTSTKTTYTNYTLQYQTITEPKLGNGSQWWYKDVTKDVSGWRTGSNGCIEERGTYEITDYNNVDLTKALDLDIDTVPTAGAPATQWRPQYPAVVYDRAWLWNGTGSWSTADVTTQTEYVSPYYGGFADCPAPAKKLQTWTSSDLSTYIDGLQAGGSTYHDIGMIWAGRLLSPTGLFASENANVSPTRPTSRHLIFLTDGQTSSYDLSYGAYGVEPLAKRRWSPTSTLTLTQTVEKRFSFACQQVKNKNVTVWFIAFGTDLNPIMTECAGTGHYFSAANATELSAAFETIARSIGELRLSQ</sequence>
<dbReference type="InterPro" id="IPR028087">
    <property type="entry name" value="Tad_N"/>
</dbReference>
<dbReference type="SUPFAM" id="SSF53300">
    <property type="entry name" value="vWA-like"/>
    <property type="match status" value="1"/>
</dbReference>
<dbReference type="RefSeq" id="WP_169493322.1">
    <property type="nucleotide sequence ID" value="NZ_JABBGM010000004.1"/>
</dbReference>
<protein>
    <recommendedName>
        <fullName evidence="1">Putative Flp pilus-assembly TadG-like N-terminal domain-containing protein</fullName>
    </recommendedName>
</protein>
<dbReference type="EMBL" id="JABBGM010000004">
    <property type="protein sequence ID" value="NML94044.1"/>
    <property type="molecule type" value="Genomic_DNA"/>
</dbReference>
<keyword evidence="3" id="KW-1185">Reference proteome</keyword>
<gene>
    <name evidence="2" type="ORF">HHL27_10250</name>
</gene>
<dbReference type="Pfam" id="PF13400">
    <property type="entry name" value="Tad"/>
    <property type="match status" value="1"/>
</dbReference>
<dbReference type="Proteomes" id="UP000583556">
    <property type="component" value="Unassembled WGS sequence"/>
</dbReference>
<dbReference type="InterPro" id="IPR036465">
    <property type="entry name" value="vWFA_dom_sf"/>
</dbReference>
<feature type="domain" description="Putative Flp pilus-assembly TadG-like N-terminal" evidence="1">
    <location>
        <begin position="40"/>
        <end position="84"/>
    </location>
</feature>
<organism evidence="2 3">
    <name type="scientific">Novosphingobium olei</name>
    <dbReference type="NCBI Taxonomy" id="2728851"/>
    <lineage>
        <taxon>Bacteria</taxon>
        <taxon>Pseudomonadati</taxon>
        <taxon>Pseudomonadota</taxon>
        <taxon>Alphaproteobacteria</taxon>
        <taxon>Sphingomonadales</taxon>
        <taxon>Sphingomonadaceae</taxon>
        <taxon>Novosphingobium</taxon>
    </lineage>
</organism>